<dbReference type="Pfam" id="PF08032">
    <property type="entry name" value="SpoU_sub_bind"/>
    <property type="match status" value="1"/>
</dbReference>
<dbReference type="InterPro" id="IPR001537">
    <property type="entry name" value="SpoU_MeTrfase"/>
</dbReference>
<dbReference type="SMART" id="SM00967">
    <property type="entry name" value="SpoU_sub_bind"/>
    <property type="match status" value="1"/>
</dbReference>
<protein>
    <submittedName>
        <fullName evidence="4">23S rRNA (Guanosine(2251)-2'-O)-methyltransferase RlmB</fullName>
    </submittedName>
</protein>
<gene>
    <name evidence="4" type="ORF">BTO15_00885</name>
</gene>
<dbReference type="PANTHER" id="PTHR46429:SF1">
    <property type="entry name" value="23S RRNA (GUANOSINE-2'-O-)-METHYLTRANSFERASE RLMB"/>
    <property type="match status" value="1"/>
</dbReference>
<dbReference type="SUPFAM" id="SSF75217">
    <property type="entry name" value="alpha/beta knot"/>
    <property type="match status" value="1"/>
</dbReference>
<reference evidence="4 5" key="1">
    <citation type="submission" date="2017-02" db="EMBL/GenBank/DDBJ databases">
        <title>Trade-off between light-utilization and light-protection in marine flavobacteria.</title>
        <authorList>
            <person name="Kumagai Y."/>
            <person name="Yoshizawa S."/>
            <person name="Kogure K."/>
            <person name="Iwasaki W."/>
        </authorList>
    </citation>
    <scope>NUCLEOTIDE SEQUENCE [LARGE SCALE GENOMIC DNA]</scope>
    <source>
        <strain evidence="4 5">KCTC 23670</strain>
    </source>
</reference>
<dbReference type="InterPro" id="IPR029028">
    <property type="entry name" value="Alpha/beta_knot_MTases"/>
</dbReference>
<evidence type="ECO:0000256" key="1">
    <source>
        <dbReference type="ARBA" id="ARBA00022603"/>
    </source>
</evidence>
<dbReference type="EMBL" id="CP019336">
    <property type="protein sequence ID" value="AUC20754.1"/>
    <property type="molecule type" value="Genomic_DNA"/>
</dbReference>
<proteinExistence type="predicted"/>
<keyword evidence="5" id="KW-1185">Reference proteome</keyword>
<dbReference type="SUPFAM" id="SSF55315">
    <property type="entry name" value="L30e-like"/>
    <property type="match status" value="1"/>
</dbReference>
<dbReference type="NCBIfam" id="TIGR00186">
    <property type="entry name" value="rRNA_methyl_3"/>
    <property type="match status" value="1"/>
</dbReference>
<evidence type="ECO:0000313" key="4">
    <source>
        <dbReference type="EMBL" id="AUC20754.1"/>
    </source>
</evidence>
<organism evidence="4 5">
    <name type="scientific">Polaribacter sejongensis</name>
    <dbReference type="NCBI Taxonomy" id="985043"/>
    <lineage>
        <taxon>Bacteria</taxon>
        <taxon>Pseudomonadati</taxon>
        <taxon>Bacteroidota</taxon>
        <taxon>Flavobacteriia</taxon>
        <taxon>Flavobacteriales</taxon>
        <taxon>Flavobacteriaceae</taxon>
    </lineage>
</organism>
<evidence type="ECO:0000313" key="5">
    <source>
        <dbReference type="Proteomes" id="UP000232721"/>
    </source>
</evidence>
<evidence type="ECO:0000259" key="3">
    <source>
        <dbReference type="SMART" id="SM00967"/>
    </source>
</evidence>
<dbReference type="Pfam" id="PF00588">
    <property type="entry name" value="SpoU_methylase"/>
    <property type="match status" value="1"/>
</dbReference>
<name>A0ABM6PVN7_9FLAO</name>
<dbReference type="InterPro" id="IPR029026">
    <property type="entry name" value="tRNA_m1G_MTases_N"/>
</dbReference>
<dbReference type="InterPro" id="IPR004441">
    <property type="entry name" value="rRNA_MeTrfase_TrmH"/>
</dbReference>
<dbReference type="CDD" id="cd18103">
    <property type="entry name" value="SpoU-like_RlmB"/>
    <property type="match status" value="1"/>
</dbReference>
<evidence type="ECO:0000256" key="2">
    <source>
        <dbReference type="ARBA" id="ARBA00022679"/>
    </source>
</evidence>
<dbReference type="Gene3D" id="3.40.1280.10">
    <property type="match status" value="1"/>
</dbReference>
<dbReference type="RefSeq" id="WP_208890018.1">
    <property type="nucleotide sequence ID" value="NZ_CP019336.1"/>
</dbReference>
<dbReference type="InterPro" id="IPR013123">
    <property type="entry name" value="SpoU_subst-bd"/>
</dbReference>
<keyword evidence="1" id="KW-0489">Methyltransferase</keyword>
<dbReference type="PANTHER" id="PTHR46429">
    <property type="entry name" value="23S RRNA (GUANOSINE-2'-O-)-METHYLTRANSFERASE RLMB"/>
    <property type="match status" value="1"/>
</dbReference>
<dbReference type="Gene3D" id="3.30.1330.30">
    <property type="match status" value="1"/>
</dbReference>
<dbReference type="InterPro" id="IPR029064">
    <property type="entry name" value="Ribosomal_eL30-like_sf"/>
</dbReference>
<feature type="domain" description="RNA 2-O ribose methyltransferase substrate binding" evidence="3">
    <location>
        <begin position="11"/>
        <end position="86"/>
    </location>
</feature>
<dbReference type="Proteomes" id="UP000232721">
    <property type="component" value="Chromosome"/>
</dbReference>
<accession>A0ABM6PVN7</accession>
<keyword evidence="2" id="KW-0808">Transferase</keyword>
<sequence length="254" mass="27764">MENNITTPTTNIFGIRAIIEAIESGSSINKIYLQKGLRGELFYDLNKLIKTNNLTTSMVPVEKLDRLSKNSNHQGAVAQISPVEFYDLEELIEKTVESDKIPLFLLLDQVSDVRNFGAIIRTAECSGVNGIIIQKNGSAPVNAETIKTSAGAAFKIPICKVDHIKDALFLLQASDIKTVAATEKTEDSVYDIDFKQPIAIIMGSEHRGVNPSILKMVDYKAKLPLLGEIASLNVSVACGVLLYEAVRQRIVVSS</sequence>